<feature type="transmembrane region" description="Helical" evidence="6">
    <location>
        <begin position="92"/>
        <end position="113"/>
    </location>
</feature>
<reference evidence="8 9" key="1">
    <citation type="submission" date="2019-12" db="EMBL/GenBank/DDBJ databases">
        <authorList>
            <person name="Lee S.D."/>
        </authorList>
    </citation>
    <scope>NUCLEOTIDE SEQUENCE [LARGE SCALE GENOMIC DNA]</scope>
    <source>
        <strain evidence="8 9">SAP-6</strain>
    </source>
</reference>
<keyword evidence="4 6" id="KW-0472">Membrane</keyword>
<keyword evidence="9" id="KW-1185">Reference proteome</keyword>
<dbReference type="Pfam" id="PF02656">
    <property type="entry name" value="DUF202"/>
    <property type="match status" value="1"/>
</dbReference>
<accession>A0A845SML1</accession>
<protein>
    <submittedName>
        <fullName evidence="8">DUF202 domain-containing protein</fullName>
    </submittedName>
</protein>
<comment type="subcellular location">
    <subcellularLocation>
        <location evidence="1">Endomembrane system</location>
        <topology evidence="1">Multi-pass membrane protein</topology>
    </subcellularLocation>
</comment>
<reference evidence="8 9" key="2">
    <citation type="submission" date="2020-02" db="EMBL/GenBank/DDBJ databases">
        <title>The new genus of Enterobacteriales.</title>
        <authorList>
            <person name="Kim I.S."/>
        </authorList>
    </citation>
    <scope>NUCLEOTIDE SEQUENCE [LARGE SCALE GENOMIC DNA]</scope>
    <source>
        <strain evidence="8 9">SAP-6</strain>
    </source>
</reference>
<name>A0A845SML1_9GAMM</name>
<feature type="domain" description="DUF202" evidence="7">
    <location>
        <begin position="16"/>
        <end position="76"/>
    </location>
</feature>
<dbReference type="Proteomes" id="UP000461443">
    <property type="component" value="Unassembled WGS sequence"/>
</dbReference>
<feature type="transmembrane region" description="Helical" evidence="6">
    <location>
        <begin position="53"/>
        <end position="72"/>
    </location>
</feature>
<evidence type="ECO:0000256" key="5">
    <source>
        <dbReference type="SAM" id="MobiDB-lite"/>
    </source>
</evidence>
<feature type="region of interest" description="Disordered" evidence="5">
    <location>
        <begin position="1"/>
        <end position="20"/>
    </location>
</feature>
<gene>
    <name evidence="8" type="ORF">GRH90_21135</name>
</gene>
<evidence type="ECO:0000256" key="3">
    <source>
        <dbReference type="ARBA" id="ARBA00022989"/>
    </source>
</evidence>
<keyword evidence="3 6" id="KW-1133">Transmembrane helix</keyword>
<evidence type="ECO:0000256" key="1">
    <source>
        <dbReference type="ARBA" id="ARBA00004127"/>
    </source>
</evidence>
<keyword evidence="2 6" id="KW-0812">Transmembrane</keyword>
<evidence type="ECO:0000256" key="4">
    <source>
        <dbReference type="ARBA" id="ARBA00023136"/>
    </source>
</evidence>
<organism evidence="8 9">
    <name type="scientific">Acerihabitans arboris</name>
    <dbReference type="NCBI Taxonomy" id="2691583"/>
    <lineage>
        <taxon>Bacteria</taxon>
        <taxon>Pseudomonadati</taxon>
        <taxon>Pseudomonadota</taxon>
        <taxon>Gammaproteobacteria</taxon>
        <taxon>Enterobacterales</taxon>
        <taxon>Pectobacteriaceae</taxon>
        <taxon>Acerihabitans</taxon>
    </lineage>
</organism>
<comment type="caution">
    <text evidence="8">The sequence shown here is derived from an EMBL/GenBank/DDBJ whole genome shotgun (WGS) entry which is preliminary data.</text>
</comment>
<evidence type="ECO:0000259" key="7">
    <source>
        <dbReference type="Pfam" id="PF02656"/>
    </source>
</evidence>
<dbReference type="AlphaFoldDB" id="A0A845SML1"/>
<feature type="transmembrane region" description="Helical" evidence="6">
    <location>
        <begin position="27"/>
        <end position="46"/>
    </location>
</feature>
<dbReference type="EMBL" id="WUBS01000017">
    <property type="protein sequence ID" value="NDL65239.1"/>
    <property type="molecule type" value="Genomic_DNA"/>
</dbReference>
<evidence type="ECO:0000256" key="2">
    <source>
        <dbReference type="ARBA" id="ARBA00022692"/>
    </source>
</evidence>
<sequence length="114" mass="12239">MTIPSLPGTGRPPPADPGLQPERTCLAWSRTAFILVINALLLLRGAATGGHRLMLAGGVILLMQAGIMWLWGYGRLRLPDPHWTRPAGQSRWMMALTTATVLVVSLLAALAFLG</sequence>
<dbReference type="RefSeq" id="WP_162367946.1">
    <property type="nucleotide sequence ID" value="NZ_WUBS01000017.1"/>
</dbReference>
<evidence type="ECO:0000256" key="6">
    <source>
        <dbReference type="SAM" id="Phobius"/>
    </source>
</evidence>
<evidence type="ECO:0000313" key="8">
    <source>
        <dbReference type="EMBL" id="NDL65239.1"/>
    </source>
</evidence>
<evidence type="ECO:0000313" key="9">
    <source>
        <dbReference type="Proteomes" id="UP000461443"/>
    </source>
</evidence>
<proteinExistence type="predicted"/>
<dbReference type="GO" id="GO:0012505">
    <property type="term" value="C:endomembrane system"/>
    <property type="evidence" value="ECO:0007669"/>
    <property type="project" value="UniProtKB-SubCell"/>
</dbReference>
<dbReference type="InterPro" id="IPR003807">
    <property type="entry name" value="DUF202"/>
</dbReference>